<protein>
    <submittedName>
        <fullName evidence="1 2">Uncharacterized protein</fullName>
    </submittedName>
</protein>
<dbReference type="AlphaFoldDB" id="K7LJX2"/>
<name>K7LJX2_SOYBN</name>
<evidence type="ECO:0000313" key="2">
    <source>
        <dbReference type="EnsemblPlants" id="KRH34208"/>
    </source>
</evidence>
<dbReference type="EnsemblPlants" id="KRH34208">
    <property type="protein sequence ID" value="KRH34208"/>
    <property type="gene ID" value="GLYMA_10G170100"/>
</dbReference>
<dbReference type="InParanoid" id="K7LJX2"/>
<keyword evidence="3" id="KW-1185">Reference proteome</keyword>
<organism evidence="1">
    <name type="scientific">Glycine max</name>
    <name type="common">Soybean</name>
    <name type="synonym">Glycine hispida</name>
    <dbReference type="NCBI Taxonomy" id="3847"/>
    <lineage>
        <taxon>Eukaryota</taxon>
        <taxon>Viridiplantae</taxon>
        <taxon>Streptophyta</taxon>
        <taxon>Embryophyta</taxon>
        <taxon>Tracheophyta</taxon>
        <taxon>Spermatophyta</taxon>
        <taxon>Magnoliopsida</taxon>
        <taxon>eudicotyledons</taxon>
        <taxon>Gunneridae</taxon>
        <taxon>Pentapetalae</taxon>
        <taxon>rosids</taxon>
        <taxon>fabids</taxon>
        <taxon>Fabales</taxon>
        <taxon>Fabaceae</taxon>
        <taxon>Papilionoideae</taxon>
        <taxon>50 kb inversion clade</taxon>
        <taxon>NPAAA clade</taxon>
        <taxon>indigoferoid/millettioid clade</taxon>
        <taxon>Phaseoleae</taxon>
        <taxon>Glycine</taxon>
        <taxon>Glycine subgen. Soja</taxon>
    </lineage>
</organism>
<dbReference type="PANTHER" id="PTHR37198:SF1">
    <property type="entry name" value="NUCLEOLIN"/>
    <property type="match status" value="1"/>
</dbReference>
<accession>K7LJX2</accession>
<dbReference type="STRING" id="3847.K7LJX2"/>
<dbReference type="PaxDb" id="3847-GLYMA10G31301.1"/>
<gene>
    <name evidence="1" type="ORF">GLYMA_10G170100</name>
</gene>
<proteinExistence type="predicted"/>
<reference evidence="2" key="2">
    <citation type="submission" date="2018-02" db="UniProtKB">
        <authorList>
            <consortium name="EnsemblPlants"/>
        </authorList>
    </citation>
    <scope>IDENTIFICATION</scope>
    <source>
        <strain evidence="2">Williams 82</strain>
    </source>
</reference>
<sequence length="128" mass="14437">MYPLDAEAREIANESALDLFDGNQIDHDEYAYTIDLNEGSSNVVRHTNSMQVLVSSVEEESRPSKCSSAENHVCPSQEVVLGEENIWKKMNMIRKIVGYEGRMQASCSDELKALYMFTGVEPPNLFSR</sequence>
<dbReference type="Proteomes" id="UP000008827">
    <property type="component" value="Chromosome 10"/>
</dbReference>
<evidence type="ECO:0000313" key="1">
    <source>
        <dbReference type="EMBL" id="KRH34208.1"/>
    </source>
</evidence>
<dbReference type="PANTHER" id="PTHR37198">
    <property type="entry name" value="NUCLEOLIN"/>
    <property type="match status" value="1"/>
</dbReference>
<dbReference type="HOGENOM" id="CLU_1963525_0_0_1"/>
<reference evidence="1 2" key="1">
    <citation type="journal article" date="2010" name="Nature">
        <title>Genome sequence of the palaeopolyploid soybean.</title>
        <authorList>
            <person name="Schmutz J."/>
            <person name="Cannon S.B."/>
            <person name="Schlueter J."/>
            <person name="Ma J."/>
            <person name="Mitros T."/>
            <person name="Nelson W."/>
            <person name="Hyten D.L."/>
            <person name="Song Q."/>
            <person name="Thelen J.J."/>
            <person name="Cheng J."/>
            <person name="Xu D."/>
            <person name="Hellsten U."/>
            <person name="May G.D."/>
            <person name="Yu Y."/>
            <person name="Sakurai T."/>
            <person name="Umezawa T."/>
            <person name="Bhattacharyya M.K."/>
            <person name="Sandhu D."/>
            <person name="Valliyodan B."/>
            <person name="Lindquist E."/>
            <person name="Peto M."/>
            <person name="Grant D."/>
            <person name="Shu S."/>
            <person name="Goodstein D."/>
            <person name="Barry K."/>
            <person name="Futrell-Griggs M."/>
            <person name="Abernathy B."/>
            <person name="Du J."/>
            <person name="Tian Z."/>
            <person name="Zhu L."/>
            <person name="Gill N."/>
            <person name="Joshi T."/>
            <person name="Libault M."/>
            <person name="Sethuraman A."/>
            <person name="Zhang X.-C."/>
            <person name="Shinozaki K."/>
            <person name="Nguyen H.T."/>
            <person name="Wing R.A."/>
            <person name="Cregan P."/>
            <person name="Specht J."/>
            <person name="Grimwood J."/>
            <person name="Rokhsar D."/>
            <person name="Stacey G."/>
            <person name="Shoemaker R.C."/>
            <person name="Jackson S.A."/>
        </authorList>
    </citation>
    <scope>NUCLEOTIDE SEQUENCE [LARGE SCALE GENOMIC DNA]</scope>
    <source>
        <strain evidence="2">cv. Williams 82</strain>
        <tissue evidence="1">Callus</tissue>
    </source>
</reference>
<dbReference type="OMA" id="CSSAENH"/>
<dbReference type="Gramene" id="KRH34208">
    <property type="protein sequence ID" value="KRH34208"/>
    <property type="gene ID" value="GLYMA_10G170100"/>
</dbReference>
<evidence type="ECO:0000313" key="3">
    <source>
        <dbReference type="Proteomes" id="UP000008827"/>
    </source>
</evidence>
<reference evidence="1" key="3">
    <citation type="submission" date="2018-07" db="EMBL/GenBank/DDBJ databases">
        <title>WGS assembly of Glycine max.</title>
        <authorList>
            <person name="Schmutz J."/>
            <person name="Cannon S."/>
            <person name="Schlueter J."/>
            <person name="Ma J."/>
            <person name="Mitros T."/>
            <person name="Nelson W."/>
            <person name="Hyten D."/>
            <person name="Song Q."/>
            <person name="Thelen J."/>
            <person name="Cheng J."/>
            <person name="Xu D."/>
            <person name="Hellsten U."/>
            <person name="May G."/>
            <person name="Yu Y."/>
            <person name="Sakurai T."/>
            <person name="Umezawa T."/>
            <person name="Bhattacharyya M."/>
            <person name="Sandhu D."/>
            <person name="Valliyodan B."/>
            <person name="Lindquist E."/>
            <person name="Peto M."/>
            <person name="Grant D."/>
            <person name="Shu S."/>
            <person name="Goodstein D."/>
            <person name="Barry K."/>
            <person name="Futrell-Griggs M."/>
            <person name="Abernathy B."/>
            <person name="Du J."/>
            <person name="Tian Z."/>
            <person name="Zhu L."/>
            <person name="Gill N."/>
            <person name="Joshi T."/>
            <person name="Libault M."/>
            <person name="Sethuraman A."/>
            <person name="Zhang X."/>
            <person name="Shinozaki K."/>
            <person name="Nguyen H."/>
            <person name="Wing R."/>
            <person name="Cregan P."/>
            <person name="Specht J."/>
            <person name="Grimwood J."/>
            <person name="Rokhsar D."/>
            <person name="Stacey G."/>
            <person name="Shoemaker R."/>
            <person name="Jackson S."/>
        </authorList>
    </citation>
    <scope>NUCLEOTIDE SEQUENCE</scope>
    <source>
        <tissue evidence="1">Callus</tissue>
    </source>
</reference>
<dbReference type="EMBL" id="CM000843">
    <property type="protein sequence ID" value="KRH34208.1"/>
    <property type="molecule type" value="Genomic_DNA"/>
</dbReference>
<dbReference type="OrthoDB" id="1933309at2759"/>